<evidence type="ECO:0000313" key="3">
    <source>
        <dbReference type="Proteomes" id="UP000244937"/>
    </source>
</evidence>
<dbReference type="InterPro" id="IPR051910">
    <property type="entry name" value="ComF/GntX_DNA_util-trans"/>
</dbReference>
<keyword evidence="3" id="KW-1185">Reference proteome</keyword>
<reference evidence="2 3" key="1">
    <citation type="submission" date="2018-05" db="EMBL/GenBank/DDBJ databases">
        <title>Genome sequencing of Flavobacterium sp. HYN0049.</title>
        <authorList>
            <person name="Yi H."/>
            <person name="Baek C."/>
        </authorList>
    </citation>
    <scope>NUCLEOTIDE SEQUENCE [LARGE SCALE GENOMIC DNA]</scope>
    <source>
        <strain evidence="2 3">HYN0049</strain>
    </source>
</reference>
<keyword evidence="2" id="KW-0328">Glycosyltransferase</keyword>
<dbReference type="CDD" id="cd06223">
    <property type="entry name" value="PRTases_typeI"/>
    <property type="match status" value="1"/>
</dbReference>
<comment type="similarity">
    <text evidence="1">Belongs to the ComF/GntX family.</text>
</comment>
<accession>A0A2S1SFI2</accession>
<dbReference type="OrthoDB" id="9779910at2"/>
<dbReference type="PANTHER" id="PTHR47505:SF1">
    <property type="entry name" value="DNA UTILIZATION PROTEIN YHGH"/>
    <property type="match status" value="1"/>
</dbReference>
<dbReference type="InterPro" id="IPR000836">
    <property type="entry name" value="PRTase_dom"/>
</dbReference>
<keyword evidence="2" id="KW-0808">Transferase</keyword>
<evidence type="ECO:0000313" key="2">
    <source>
        <dbReference type="EMBL" id="AWI25164.1"/>
    </source>
</evidence>
<dbReference type="EMBL" id="CP029187">
    <property type="protein sequence ID" value="AWI25164.1"/>
    <property type="molecule type" value="Genomic_DNA"/>
</dbReference>
<name>A0A2S1SFI2_9FLAO</name>
<dbReference type="SUPFAM" id="SSF53271">
    <property type="entry name" value="PRTase-like"/>
    <property type="match status" value="1"/>
</dbReference>
<dbReference type="InterPro" id="IPR029057">
    <property type="entry name" value="PRTase-like"/>
</dbReference>
<dbReference type="GO" id="GO:0016757">
    <property type="term" value="F:glycosyltransferase activity"/>
    <property type="evidence" value="ECO:0007669"/>
    <property type="project" value="UniProtKB-KW"/>
</dbReference>
<organism evidence="2 3">
    <name type="scientific">Flavobacterium pallidum</name>
    <dbReference type="NCBI Taxonomy" id="2172098"/>
    <lineage>
        <taxon>Bacteria</taxon>
        <taxon>Pseudomonadati</taxon>
        <taxon>Bacteroidota</taxon>
        <taxon>Flavobacteriia</taxon>
        <taxon>Flavobacteriales</taxon>
        <taxon>Flavobacteriaceae</taxon>
        <taxon>Flavobacterium</taxon>
    </lineage>
</organism>
<evidence type="ECO:0000256" key="1">
    <source>
        <dbReference type="ARBA" id="ARBA00008007"/>
    </source>
</evidence>
<dbReference type="RefSeq" id="WP_108902959.1">
    <property type="nucleotide sequence ID" value="NZ_CP029187.1"/>
</dbReference>
<dbReference type="Gene3D" id="3.40.50.2020">
    <property type="match status" value="1"/>
</dbReference>
<proteinExistence type="inferred from homology"/>
<protein>
    <submittedName>
        <fullName evidence="2">Amidophosphoribosyltransferase</fullName>
    </submittedName>
</protein>
<dbReference type="KEGG" id="fpal:HYN49_04220"/>
<dbReference type="AlphaFoldDB" id="A0A2S1SFI2"/>
<dbReference type="Proteomes" id="UP000244937">
    <property type="component" value="Chromosome"/>
</dbReference>
<dbReference type="PANTHER" id="PTHR47505">
    <property type="entry name" value="DNA UTILIZATION PROTEIN YHGH"/>
    <property type="match status" value="1"/>
</dbReference>
<sequence length="227" mass="26116">MFKNLIDLLFPKVCCGCKDLLLQYENVICTLCRHDIPLTEFYRNPENEAFKKFYGRLPVEHASAFMYFHKKGIVQEMIHSLKYRGHQEIGTVLGKWYAEDLKTIGLHEKIDAVIPVPLHKKRLRQRGFNQVTTFGMALSGRLEVAYESTLLVRNVYSETQSKKNILQRVYQNENVFDVVFSERHHNKHFLLIDDVLTTGATLESCGKAILKIPGAKLSIVTMAMSHS</sequence>
<gene>
    <name evidence="2" type="ORF">HYN49_04220</name>
</gene>